<sequence length="400" mass="44118">MTDFFAAARQRYLASNAETLRWMLARPPLHGVFVNTKLNPLTLVDYAAVDGWRGPDHVYGWIQGRALEAIVTHAAAFESIDPELTHALDLAGRRLYAALDRLRAADGHVYFCYDRDMRPIRFTGEVFVPQTQPADIYSFSDTFAAKGLVAGATRYAPADLPRQLAALGKVIAAIEDDRFQIDEKVPLGRAMLKAEAPDFGPRMIMLSAGALLTGIGHRDRTAFADRFIGHVIANYFDPASGLLRNVPGEDRCNVGHGIEFVGFALDYLEADVDRELLRVLETILVSSFDRGFVGPGVRLVVSAASGAPISPYCPWWSLPETIRSAALCHERSQSAESLRVWQKADEVFFRDYWRPGTGIAYQCLTDDGPIDYVPATPDLDPGYHTGLSLLAAIDMVGRRS</sequence>
<dbReference type="GO" id="GO:0005975">
    <property type="term" value="P:carbohydrate metabolic process"/>
    <property type="evidence" value="ECO:0007669"/>
    <property type="project" value="InterPro"/>
</dbReference>
<evidence type="ECO:0008006" key="3">
    <source>
        <dbReference type="Google" id="ProtNLM"/>
    </source>
</evidence>
<dbReference type="AlphaFoldDB" id="A0A1E5XXM7"/>
<organism evidence="1 2">
    <name type="scientific">Devosia insulae DS-56</name>
    <dbReference type="NCBI Taxonomy" id="1116389"/>
    <lineage>
        <taxon>Bacteria</taxon>
        <taxon>Pseudomonadati</taxon>
        <taxon>Pseudomonadota</taxon>
        <taxon>Alphaproteobacteria</taxon>
        <taxon>Hyphomicrobiales</taxon>
        <taxon>Devosiaceae</taxon>
        <taxon>Devosia</taxon>
    </lineage>
</organism>
<name>A0A1E5XXM7_9HYPH</name>
<dbReference type="EMBL" id="LAJE02000001">
    <property type="protein sequence ID" value="OEO33325.1"/>
    <property type="molecule type" value="Genomic_DNA"/>
</dbReference>
<dbReference type="Proteomes" id="UP000095463">
    <property type="component" value="Unassembled WGS sequence"/>
</dbReference>
<reference evidence="1 2" key="1">
    <citation type="journal article" date="2015" name="Genome Announc.">
        <title>Genome Assemblies of Three Soil-Associated Devosia species: D. insulae, D. limi, and D. soli.</title>
        <authorList>
            <person name="Hassan Y.I."/>
            <person name="Lepp D."/>
            <person name="Zhou T."/>
        </authorList>
    </citation>
    <scope>NUCLEOTIDE SEQUENCE [LARGE SCALE GENOMIC DNA]</scope>
    <source>
        <strain evidence="1 2">DS-56</strain>
    </source>
</reference>
<proteinExistence type="predicted"/>
<keyword evidence="2" id="KW-1185">Reference proteome</keyword>
<dbReference type="InterPro" id="IPR008928">
    <property type="entry name" value="6-hairpin_glycosidase_sf"/>
</dbReference>
<dbReference type="OrthoDB" id="7800341at2"/>
<comment type="caution">
    <text evidence="1">The sequence shown here is derived from an EMBL/GenBank/DDBJ whole genome shotgun (WGS) entry which is preliminary data.</text>
</comment>
<accession>A0A1E5XXM7</accession>
<protein>
    <recommendedName>
        <fullName evidence="3">N-acylglucosamine 2-epimerase</fullName>
    </recommendedName>
</protein>
<gene>
    <name evidence="1" type="ORF">VW23_000060</name>
</gene>
<dbReference type="RefSeq" id="WP_069907562.1">
    <property type="nucleotide sequence ID" value="NZ_LAJE02000001.1"/>
</dbReference>
<evidence type="ECO:0000313" key="1">
    <source>
        <dbReference type="EMBL" id="OEO33325.1"/>
    </source>
</evidence>
<dbReference type="SUPFAM" id="SSF48208">
    <property type="entry name" value="Six-hairpin glycosidases"/>
    <property type="match status" value="1"/>
</dbReference>
<dbReference type="Gene3D" id="1.50.10.10">
    <property type="match status" value="1"/>
</dbReference>
<dbReference type="InterPro" id="IPR012341">
    <property type="entry name" value="6hp_glycosidase-like_sf"/>
</dbReference>
<evidence type="ECO:0000313" key="2">
    <source>
        <dbReference type="Proteomes" id="UP000095463"/>
    </source>
</evidence>